<evidence type="ECO:0000313" key="7">
    <source>
        <dbReference type="EMBL" id="CAH7676166.1"/>
    </source>
</evidence>
<dbReference type="Pfam" id="PF05158">
    <property type="entry name" value="RNA_pol_Rpc34"/>
    <property type="match status" value="1"/>
</dbReference>
<gene>
    <name evidence="7" type="ORF">PPACK8108_LOCUS11273</name>
</gene>
<keyword evidence="3" id="KW-0240">DNA-directed RNA polymerase</keyword>
<evidence type="ECO:0000256" key="2">
    <source>
        <dbReference type="ARBA" id="ARBA00011038"/>
    </source>
</evidence>
<evidence type="ECO:0000256" key="6">
    <source>
        <dbReference type="SAM" id="MobiDB-lite"/>
    </source>
</evidence>
<evidence type="ECO:0000256" key="5">
    <source>
        <dbReference type="ARBA" id="ARBA00023242"/>
    </source>
</evidence>
<keyword evidence="4" id="KW-0804">Transcription</keyword>
<dbReference type="GO" id="GO:0006383">
    <property type="term" value="P:transcription by RNA polymerase III"/>
    <property type="evidence" value="ECO:0007669"/>
    <property type="project" value="InterPro"/>
</dbReference>
<dbReference type="Gene3D" id="1.10.10.10">
    <property type="entry name" value="Winged helix-like DNA-binding domain superfamily/Winged helix DNA-binding domain"/>
    <property type="match status" value="1"/>
</dbReference>
<sequence>MPPRAGPSSSSNLSRLNVVKDEKVENGGSGVGSQPSNKLSKDEKELFMRCIKAEQRTLSHEELQAAMPNLDVVQKMSIANSLIARGMLQIKRLDNELFYTAIDKSQQKLNSTLGLDEKLIYDNIVSSGNTGIWTKTLKMRTNLHQTNINKALKSLENKNLIKAVKSVKFPTRKIYMLFELQPSTELSGGPWYTDSELDTEFIGVLLRSIHQYLQERSYPIPKSSSTSTKALLYPTSHTPYLPTTVHDILAYLKQSQIVQEGTDLSTEHIVTLLDVLLFDGSVERITVGTAKCEAQDDDDDDDHHHLRSGSEEGDEESSGLEEDHRKKKRSGKKSTDSRNPKKQKTIVGGKTVNRKKKLRFEDSFNGHSDSQEDVDREDEDEDEDDEEMMMMMRMSSKRSKRGRRVIPVNEAFVYRALRPLEDQPQSFLNDEDDEESQRSKIDQAPTVSGFYDMPCGHCPSFEFCSSKGKSWQFRGINTLGGNHKRPGMNEKLQRLPKLGLAGIGSGFSSVGGLGRAGGVAPVNPADCVYFTEWLEF</sequence>
<dbReference type="PANTHER" id="PTHR12780">
    <property type="entry name" value="RNA POLYMERASE III DNA DIRECTED , 39KD SUBUNIT-RELATED"/>
    <property type="match status" value="1"/>
</dbReference>
<dbReference type="SUPFAM" id="SSF46785">
    <property type="entry name" value="Winged helix' DNA-binding domain"/>
    <property type="match status" value="1"/>
</dbReference>
<feature type="compositionally biased region" description="Low complexity" evidence="6">
    <location>
        <begin position="8"/>
        <end position="17"/>
    </location>
</feature>
<dbReference type="GO" id="GO:0005737">
    <property type="term" value="C:cytoplasm"/>
    <property type="evidence" value="ECO:0007669"/>
    <property type="project" value="UniProtKB-ARBA"/>
</dbReference>
<dbReference type="InterPro" id="IPR016049">
    <property type="entry name" value="RNA_pol_Rpc34-like"/>
</dbReference>
<keyword evidence="5" id="KW-0539">Nucleus</keyword>
<dbReference type="GO" id="GO:0005654">
    <property type="term" value="C:nucleoplasm"/>
    <property type="evidence" value="ECO:0007669"/>
    <property type="project" value="UniProtKB-ARBA"/>
</dbReference>
<comment type="caution">
    <text evidence="7">The sequence shown here is derived from an EMBL/GenBank/DDBJ whole genome shotgun (WGS) entry which is preliminary data.</text>
</comment>
<evidence type="ECO:0000256" key="1">
    <source>
        <dbReference type="ARBA" id="ARBA00004123"/>
    </source>
</evidence>
<comment type="similarity">
    <text evidence="2">Belongs to the eukaryotic RPC34/RPC39 RNA polymerase subunit family.</text>
</comment>
<dbReference type="Proteomes" id="UP001153365">
    <property type="component" value="Unassembled WGS sequence"/>
</dbReference>
<protein>
    <submittedName>
        <fullName evidence="7">RNA polymerase Rpc34 subunit-domain-containing protein</fullName>
    </submittedName>
</protein>
<dbReference type="InterPro" id="IPR007832">
    <property type="entry name" value="RNA_pol_Rpc34"/>
</dbReference>
<dbReference type="AlphaFoldDB" id="A0AAV0AZV1"/>
<feature type="region of interest" description="Disordered" evidence="6">
    <location>
        <begin position="1"/>
        <end position="40"/>
    </location>
</feature>
<dbReference type="InterPro" id="IPR036388">
    <property type="entry name" value="WH-like_DNA-bd_sf"/>
</dbReference>
<feature type="region of interest" description="Disordered" evidence="6">
    <location>
        <begin position="290"/>
        <end position="385"/>
    </location>
</feature>
<proteinExistence type="inferred from homology"/>
<evidence type="ECO:0000256" key="3">
    <source>
        <dbReference type="ARBA" id="ARBA00022478"/>
    </source>
</evidence>
<name>A0AAV0AZV1_PHAPC</name>
<evidence type="ECO:0000256" key="4">
    <source>
        <dbReference type="ARBA" id="ARBA00023163"/>
    </source>
</evidence>
<comment type="subcellular location">
    <subcellularLocation>
        <location evidence="1">Nucleus</location>
    </subcellularLocation>
</comment>
<accession>A0AAV0AZV1</accession>
<dbReference type="InterPro" id="IPR036390">
    <property type="entry name" value="WH_DNA-bd_sf"/>
</dbReference>
<reference evidence="7" key="1">
    <citation type="submission" date="2022-06" db="EMBL/GenBank/DDBJ databases">
        <authorList>
            <consortium name="SYNGENTA / RWTH Aachen University"/>
        </authorList>
    </citation>
    <scope>NUCLEOTIDE SEQUENCE</scope>
</reference>
<dbReference type="EMBL" id="CALTRL010002606">
    <property type="protein sequence ID" value="CAH7676166.1"/>
    <property type="molecule type" value="Genomic_DNA"/>
</dbReference>
<feature type="compositionally biased region" description="Acidic residues" evidence="6">
    <location>
        <begin position="311"/>
        <end position="320"/>
    </location>
</feature>
<dbReference type="GO" id="GO:0005666">
    <property type="term" value="C:RNA polymerase III complex"/>
    <property type="evidence" value="ECO:0007669"/>
    <property type="project" value="InterPro"/>
</dbReference>
<feature type="compositionally biased region" description="Acidic residues" evidence="6">
    <location>
        <begin position="371"/>
        <end position="385"/>
    </location>
</feature>
<organism evidence="7 8">
    <name type="scientific">Phakopsora pachyrhizi</name>
    <name type="common">Asian soybean rust disease fungus</name>
    <dbReference type="NCBI Taxonomy" id="170000"/>
    <lineage>
        <taxon>Eukaryota</taxon>
        <taxon>Fungi</taxon>
        <taxon>Dikarya</taxon>
        <taxon>Basidiomycota</taxon>
        <taxon>Pucciniomycotina</taxon>
        <taxon>Pucciniomycetes</taxon>
        <taxon>Pucciniales</taxon>
        <taxon>Phakopsoraceae</taxon>
        <taxon>Phakopsora</taxon>
    </lineage>
</organism>
<dbReference type="FunFam" id="1.10.10.10:FF:000116">
    <property type="entry name" value="DNA-directed RNA polymerase III subunit RPC6"/>
    <property type="match status" value="1"/>
</dbReference>
<keyword evidence="8" id="KW-1185">Reference proteome</keyword>
<evidence type="ECO:0000313" key="8">
    <source>
        <dbReference type="Proteomes" id="UP001153365"/>
    </source>
</evidence>